<reference evidence="1 2" key="1">
    <citation type="submission" date="2016-05" db="EMBL/GenBank/DDBJ databases">
        <title>First whole genome sequencing of Entamoeba histolytica HM1:IMSS-clone-6.</title>
        <authorList>
            <person name="Mukherjee Avik.K."/>
            <person name="Izumyama S."/>
            <person name="Nakada-Tsukui K."/>
            <person name="Nozaki T."/>
        </authorList>
    </citation>
    <scope>NUCLEOTIDE SEQUENCE [LARGE SCALE GENOMIC DNA]</scope>
    <source>
        <strain evidence="1 2">HM1:IMSS clone 6</strain>
    </source>
</reference>
<dbReference type="VEuPathDB" id="AmoebaDB:EHI_049930"/>
<dbReference type="VEuPathDB" id="AmoebaDB:EHI7A_111240"/>
<evidence type="ECO:0000313" key="1">
    <source>
        <dbReference type="EMBL" id="GAT92280.1"/>
    </source>
</evidence>
<protein>
    <submittedName>
        <fullName evidence="1">Uncharacterized protein</fullName>
    </submittedName>
</protein>
<dbReference type="Proteomes" id="UP000078387">
    <property type="component" value="Unassembled WGS sequence"/>
</dbReference>
<gene>
    <name evidence="1" type="ORF">CL6EHI_049930</name>
</gene>
<evidence type="ECO:0000313" key="2">
    <source>
        <dbReference type="Proteomes" id="UP000078387"/>
    </source>
</evidence>
<dbReference type="OMA" id="TKIPCRG"/>
<proteinExistence type="predicted"/>
<comment type="caution">
    <text evidence="1">The sequence shown here is derived from an EMBL/GenBank/DDBJ whole genome shotgun (WGS) entry which is preliminary data.</text>
</comment>
<dbReference type="VEuPathDB" id="AmoebaDB:EHI5A_157250"/>
<accession>A0A5K1VKX5</accession>
<dbReference type="VEuPathDB" id="AmoebaDB:KM1_079330"/>
<organism evidence="1 2">
    <name type="scientific">Entamoeba histolytica</name>
    <dbReference type="NCBI Taxonomy" id="5759"/>
    <lineage>
        <taxon>Eukaryota</taxon>
        <taxon>Amoebozoa</taxon>
        <taxon>Evosea</taxon>
        <taxon>Archamoebae</taxon>
        <taxon>Mastigamoebida</taxon>
        <taxon>Entamoebidae</taxon>
        <taxon>Entamoeba</taxon>
    </lineage>
</organism>
<sequence>MNENEIRILILRSHIGGKKCWFELAKNWNKYGTYKIVTISMISSPFSYNDLIRIMPDIIVCSDTAGSPSYFTVDESFSLKQFITKMPCRGIIGTYACFYHTEGFGSSLRIFDNRQIAPLFGISDDLVFISSKLNDNILHSSYSSPYLYKNIGNSHKIGGYQSTKTPKTGSWLKDNKIIGLLPNASLLYHTLDYKSIIVHYHNKHYHSLYISSMPEFSSQRTSSDILLIYHCLVSLFLQSKQSRLLSLSLKSISEHPTILYDQLITNRSLEKLPPYLQSKVLSILNGQIHFNKDDINYLSSFNFPFLKQPFQNGSPHHPSTSSLLI</sequence>
<name>A0A5K1VKX5_ENTHI</name>
<dbReference type="VEuPathDB" id="AmoebaDB:EHI8A_235580"/>
<dbReference type="EMBL" id="BDEQ01000001">
    <property type="protein sequence ID" value="GAT92280.1"/>
    <property type="molecule type" value="Genomic_DNA"/>
</dbReference>
<dbReference type="AlphaFoldDB" id="A0A5K1VKX5"/>